<feature type="signal peptide" evidence="5">
    <location>
        <begin position="1"/>
        <end position="20"/>
    </location>
</feature>
<dbReference type="Proteomes" id="UP000184932">
    <property type="component" value="Unassembled WGS sequence"/>
</dbReference>
<organism evidence="7 8">
    <name type="scientific">Vannielia litorea</name>
    <dbReference type="NCBI Taxonomy" id="1217970"/>
    <lineage>
        <taxon>Bacteria</taxon>
        <taxon>Pseudomonadati</taxon>
        <taxon>Pseudomonadota</taxon>
        <taxon>Alphaproteobacteria</taxon>
        <taxon>Rhodobacterales</taxon>
        <taxon>Paracoccaceae</taxon>
        <taxon>Vannielia</taxon>
    </lineage>
</organism>
<dbReference type="STRING" id="1217970.SAMN05444002_1731"/>
<sequence length="249" mass="26815">MFRAPLLAATLALTALPAAAFDMAAMSDAEREAFRAEIRAYLLDNPEVLMEAIGVLEERQAEAQAQGDVALVSSHADALFNDGFSWVGGNPEGDITIVEFMDYRCGYCKKAFPEVESLIEADGNIRFIVKEFPILGEQSELASRFAIATLQVEGDAAYKAVHDGLMQMRGEINEASLTALAAEAAFDPAPVLAAMTSDEVSAVIAENRALAQQMQISGTPTFVLEDQMLRGYVPLQAMMGLVSEARDAK</sequence>
<keyword evidence="7" id="KW-0413">Isomerase</keyword>
<name>A0A1N6FK33_9RHOB</name>
<feature type="domain" description="Thioredoxin" evidence="6">
    <location>
        <begin position="50"/>
        <end position="247"/>
    </location>
</feature>
<dbReference type="InterPro" id="IPR001853">
    <property type="entry name" value="DSBA-like_thioredoxin_dom"/>
</dbReference>
<dbReference type="AlphaFoldDB" id="A0A1N6FK33"/>
<protein>
    <submittedName>
        <fullName evidence="7">Protein-disulfide isomerase</fullName>
    </submittedName>
</protein>
<dbReference type="GO" id="GO:0016853">
    <property type="term" value="F:isomerase activity"/>
    <property type="evidence" value="ECO:0007669"/>
    <property type="project" value="UniProtKB-KW"/>
</dbReference>
<evidence type="ECO:0000256" key="5">
    <source>
        <dbReference type="SAM" id="SignalP"/>
    </source>
</evidence>
<dbReference type="RefSeq" id="WP_074255837.1">
    <property type="nucleotide sequence ID" value="NZ_FSRL01000001.1"/>
</dbReference>
<dbReference type="GO" id="GO:0016491">
    <property type="term" value="F:oxidoreductase activity"/>
    <property type="evidence" value="ECO:0007669"/>
    <property type="project" value="UniProtKB-KW"/>
</dbReference>
<dbReference type="SUPFAM" id="SSF52833">
    <property type="entry name" value="Thioredoxin-like"/>
    <property type="match status" value="1"/>
</dbReference>
<keyword evidence="3" id="KW-1015">Disulfide bond</keyword>
<evidence type="ECO:0000259" key="6">
    <source>
        <dbReference type="PROSITE" id="PS51352"/>
    </source>
</evidence>
<dbReference type="CDD" id="cd03023">
    <property type="entry name" value="DsbA_Com1_like"/>
    <property type="match status" value="1"/>
</dbReference>
<gene>
    <name evidence="7" type="ORF">SAMN05444002_1731</name>
</gene>
<dbReference type="OrthoDB" id="9780147at2"/>
<dbReference type="PANTHER" id="PTHR13887:SF14">
    <property type="entry name" value="DISULFIDE BOND FORMATION PROTEIN D"/>
    <property type="match status" value="1"/>
</dbReference>
<dbReference type="InterPro" id="IPR013766">
    <property type="entry name" value="Thioredoxin_domain"/>
</dbReference>
<evidence type="ECO:0000256" key="1">
    <source>
        <dbReference type="ARBA" id="ARBA00022729"/>
    </source>
</evidence>
<dbReference type="Pfam" id="PF18312">
    <property type="entry name" value="ScsC_N"/>
    <property type="match status" value="1"/>
</dbReference>
<evidence type="ECO:0000313" key="8">
    <source>
        <dbReference type="Proteomes" id="UP000184932"/>
    </source>
</evidence>
<evidence type="ECO:0000256" key="3">
    <source>
        <dbReference type="ARBA" id="ARBA00023157"/>
    </source>
</evidence>
<dbReference type="PANTHER" id="PTHR13887">
    <property type="entry name" value="GLUTATHIONE S-TRANSFERASE KAPPA"/>
    <property type="match status" value="1"/>
</dbReference>
<dbReference type="PROSITE" id="PS51352">
    <property type="entry name" value="THIOREDOXIN_2"/>
    <property type="match status" value="1"/>
</dbReference>
<accession>A0A1N6FK33</accession>
<dbReference type="Gene3D" id="3.40.30.10">
    <property type="entry name" value="Glutaredoxin"/>
    <property type="match status" value="1"/>
</dbReference>
<keyword evidence="4" id="KW-0676">Redox-active center</keyword>
<keyword evidence="1 5" id="KW-0732">Signal</keyword>
<keyword evidence="8" id="KW-1185">Reference proteome</keyword>
<evidence type="ECO:0000256" key="4">
    <source>
        <dbReference type="ARBA" id="ARBA00023284"/>
    </source>
</evidence>
<proteinExistence type="predicted"/>
<dbReference type="EMBL" id="FSRL01000001">
    <property type="protein sequence ID" value="SIN95619.1"/>
    <property type="molecule type" value="Genomic_DNA"/>
</dbReference>
<reference evidence="8" key="1">
    <citation type="submission" date="2016-11" db="EMBL/GenBank/DDBJ databases">
        <authorList>
            <person name="Varghese N."/>
            <person name="Submissions S."/>
        </authorList>
    </citation>
    <scope>NUCLEOTIDE SEQUENCE [LARGE SCALE GENOMIC DNA]</scope>
    <source>
        <strain evidence="8">DSM 29440</strain>
    </source>
</reference>
<feature type="chain" id="PRO_5012184520" evidence="5">
    <location>
        <begin position="21"/>
        <end position="249"/>
    </location>
</feature>
<dbReference type="InterPro" id="IPR036249">
    <property type="entry name" value="Thioredoxin-like_sf"/>
</dbReference>
<evidence type="ECO:0000313" key="7">
    <source>
        <dbReference type="EMBL" id="SIN95619.1"/>
    </source>
</evidence>
<evidence type="ECO:0000256" key="2">
    <source>
        <dbReference type="ARBA" id="ARBA00023002"/>
    </source>
</evidence>
<dbReference type="InterPro" id="IPR041205">
    <property type="entry name" value="ScsC_N"/>
</dbReference>
<dbReference type="Pfam" id="PF01323">
    <property type="entry name" value="DSBA"/>
    <property type="match status" value="1"/>
</dbReference>
<keyword evidence="2" id="KW-0560">Oxidoreductase</keyword>